<dbReference type="Gramene" id="TuG1812G0300003826.01.T01">
    <property type="protein sequence ID" value="TuG1812G0300003826.01.T01.cds280374"/>
    <property type="gene ID" value="TuG1812G0300003826.01"/>
</dbReference>
<evidence type="ECO:0000313" key="3">
    <source>
        <dbReference type="Proteomes" id="UP000015106"/>
    </source>
</evidence>
<feature type="region of interest" description="Disordered" evidence="1">
    <location>
        <begin position="258"/>
        <end position="290"/>
    </location>
</feature>
<reference evidence="3" key="1">
    <citation type="journal article" date="2013" name="Nature">
        <title>Draft genome of the wheat A-genome progenitor Triticum urartu.</title>
        <authorList>
            <person name="Ling H.Q."/>
            <person name="Zhao S."/>
            <person name="Liu D."/>
            <person name="Wang J."/>
            <person name="Sun H."/>
            <person name="Zhang C."/>
            <person name="Fan H."/>
            <person name="Li D."/>
            <person name="Dong L."/>
            <person name="Tao Y."/>
            <person name="Gao C."/>
            <person name="Wu H."/>
            <person name="Li Y."/>
            <person name="Cui Y."/>
            <person name="Guo X."/>
            <person name="Zheng S."/>
            <person name="Wang B."/>
            <person name="Yu K."/>
            <person name="Liang Q."/>
            <person name="Yang W."/>
            <person name="Lou X."/>
            <person name="Chen J."/>
            <person name="Feng M."/>
            <person name="Jian J."/>
            <person name="Zhang X."/>
            <person name="Luo G."/>
            <person name="Jiang Y."/>
            <person name="Liu J."/>
            <person name="Wang Z."/>
            <person name="Sha Y."/>
            <person name="Zhang B."/>
            <person name="Wu H."/>
            <person name="Tang D."/>
            <person name="Shen Q."/>
            <person name="Xue P."/>
            <person name="Zou S."/>
            <person name="Wang X."/>
            <person name="Liu X."/>
            <person name="Wang F."/>
            <person name="Yang Y."/>
            <person name="An X."/>
            <person name="Dong Z."/>
            <person name="Zhang K."/>
            <person name="Zhang X."/>
            <person name="Luo M.C."/>
            <person name="Dvorak J."/>
            <person name="Tong Y."/>
            <person name="Wang J."/>
            <person name="Yang H."/>
            <person name="Li Z."/>
            <person name="Wang D."/>
            <person name="Zhang A."/>
            <person name="Wang J."/>
        </authorList>
    </citation>
    <scope>NUCLEOTIDE SEQUENCE</scope>
    <source>
        <strain evidence="3">cv. G1812</strain>
    </source>
</reference>
<dbReference type="Proteomes" id="UP000015106">
    <property type="component" value="Chromosome 3"/>
</dbReference>
<sequence length="290" mass="32200">MKVQHRTKMLEVQTPEHVRPVRDCLEHSGLGDDGGVLEDVEAELATLLSRVKLVLAGRRREHEVLDEAADGDAEDGQREDDAGAAPAADAEGQVPEVVAVGLHVLLLLQEALRPELVGPLPLLGVVGEEPGVDEDLALGGDVVAGELGVVEVHVGHQQRDGHAQPQRLLDHRLQVGELVRVRLRDLVPDAQHRVHLVPQLLLDLRVVHQLRQPPLDRPQRRLDRCMVHRQHVRDHFQQPINSTLIARHSFTDMVVHCRRSDRPPRGRPPGRDGAKSTRANRRPLWESGAC</sequence>
<keyword evidence="3" id="KW-1185">Reference proteome</keyword>
<reference evidence="2" key="2">
    <citation type="submission" date="2018-03" db="EMBL/GenBank/DDBJ databases">
        <title>The Triticum urartu genome reveals the dynamic nature of wheat genome evolution.</title>
        <authorList>
            <person name="Ling H."/>
            <person name="Ma B."/>
            <person name="Shi X."/>
            <person name="Liu H."/>
            <person name="Dong L."/>
            <person name="Sun H."/>
            <person name="Cao Y."/>
            <person name="Gao Q."/>
            <person name="Zheng S."/>
            <person name="Li Y."/>
            <person name="Yu Y."/>
            <person name="Du H."/>
            <person name="Qi M."/>
            <person name="Li Y."/>
            <person name="Yu H."/>
            <person name="Cui Y."/>
            <person name="Wang N."/>
            <person name="Chen C."/>
            <person name="Wu H."/>
            <person name="Zhao Y."/>
            <person name="Zhang J."/>
            <person name="Li Y."/>
            <person name="Zhou W."/>
            <person name="Zhang B."/>
            <person name="Hu W."/>
            <person name="Eijk M."/>
            <person name="Tang J."/>
            <person name="Witsenboer H."/>
            <person name="Zhao S."/>
            <person name="Li Z."/>
            <person name="Zhang A."/>
            <person name="Wang D."/>
            <person name="Liang C."/>
        </authorList>
    </citation>
    <scope>NUCLEOTIDE SEQUENCE [LARGE SCALE GENOMIC DNA]</scope>
    <source>
        <strain evidence="2">cv. G1812</strain>
    </source>
</reference>
<name>A0A8R7TYD6_TRIUA</name>
<accession>A0A8R7TYD6</accession>
<proteinExistence type="predicted"/>
<protein>
    <submittedName>
        <fullName evidence="2">Uncharacterized protein</fullName>
    </submittedName>
</protein>
<feature type="region of interest" description="Disordered" evidence="1">
    <location>
        <begin position="65"/>
        <end position="90"/>
    </location>
</feature>
<organism evidence="2 3">
    <name type="scientific">Triticum urartu</name>
    <name type="common">Red wild einkorn</name>
    <name type="synonym">Crithodium urartu</name>
    <dbReference type="NCBI Taxonomy" id="4572"/>
    <lineage>
        <taxon>Eukaryota</taxon>
        <taxon>Viridiplantae</taxon>
        <taxon>Streptophyta</taxon>
        <taxon>Embryophyta</taxon>
        <taxon>Tracheophyta</taxon>
        <taxon>Spermatophyta</taxon>
        <taxon>Magnoliopsida</taxon>
        <taxon>Liliopsida</taxon>
        <taxon>Poales</taxon>
        <taxon>Poaceae</taxon>
        <taxon>BOP clade</taxon>
        <taxon>Pooideae</taxon>
        <taxon>Triticodae</taxon>
        <taxon>Triticeae</taxon>
        <taxon>Triticinae</taxon>
        <taxon>Triticum</taxon>
    </lineage>
</organism>
<evidence type="ECO:0000256" key="1">
    <source>
        <dbReference type="SAM" id="MobiDB-lite"/>
    </source>
</evidence>
<feature type="compositionally biased region" description="Basic and acidic residues" evidence="1">
    <location>
        <begin position="258"/>
        <end position="275"/>
    </location>
</feature>
<dbReference type="EnsemblPlants" id="TuG1812G0300003826.01.T01">
    <property type="protein sequence ID" value="TuG1812G0300003826.01.T01.cds280374"/>
    <property type="gene ID" value="TuG1812G0300003826.01"/>
</dbReference>
<dbReference type="AlphaFoldDB" id="A0A8R7TYD6"/>
<evidence type="ECO:0000313" key="2">
    <source>
        <dbReference type="EnsemblPlants" id="TuG1812G0300003826.01.T01.cds280374"/>
    </source>
</evidence>
<reference evidence="2" key="3">
    <citation type="submission" date="2022-06" db="UniProtKB">
        <authorList>
            <consortium name="EnsemblPlants"/>
        </authorList>
    </citation>
    <scope>IDENTIFICATION</scope>
</reference>